<organism evidence="1 2">
    <name type="scientific">Rotaria magnacalcarata</name>
    <dbReference type="NCBI Taxonomy" id="392030"/>
    <lineage>
        <taxon>Eukaryota</taxon>
        <taxon>Metazoa</taxon>
        <taxon>Spiralia</taxon>
        <taxon>Gnathifera</taxon>
        <taxon>Rotifera</taxon>
        <taxon>Eurotatoria</taxon>
        <taxon>Bdelloidea</taxon>
        <taxon>Philodinida</taxon>
        <taxon>Philodinidae</taxon>
        <taxon>Rotaria</taxon>
    </lineage>
</organism>
<sequence length="45" mass="5031">VLEVCLDRFREKKPNVLEALREACEASYPATNLEQLAEEAVVVLA</sequence>
<dbReference type="EMBL" id="CAJOBI010148299">
    <property type="protein sequence ID" value="CAF4799555.1"/>
    <property type="molecule type" value="Genomic_DNA"/>
</dbReference>
<evidence type="ECO:0000313" key="1">
    <source>
        <dbReference type="EMBL" id="CAF4799555.1"/>
    </source>
</evidence>
<protein>
    <submittedName>
        <fullName evidence="1">Uncharacterized protein</fullName>
    </submittedName>
</protein>
<comment type="caution">
    <text evidence="1">The sequence shown here is derived from an EMBL/GenBank/DDBJ whole genome shotgun (WGS) entry which is preliminary data.</text>
</comment>
<evidence type="ECO:0000313" key="2">
    <source>
        <dbReference type="Proteomes" id="UP000676336"/>
    </source>
</evidence>
<reference evidence="1" key="1">
    <citation type="submission" date="2021-02" db="EMBL/GenBank/DDBJ databases">
        <authorList>
            <person name="Nowell W R."/>
        </authorList>
    </citation>
    <scope>NUCLEOTIDE SEQUENCE</scope>
</reference>
<proteinExistence type="predicted"/>
<feature type="non-terminal residue" evidence="1">
    <location>
        <position position="1"/>
    </location>
</feature>
<feature type="non-terminal residue" evidence="1">
    <location>
        <position position="45"/>
    </location>
</feature>
<dbReference type="AlphaFoldDB" id="A0A8S3BA65"/>
<name>A0A8S3BA65_9BILA</name>
<dbReference type="Proteomes" id="UP000676336">
    <property type="component" value="Unassembled WGS sequence"/>
</dbReference>
<gene>
    <name evidence="1" type="ORF">SMN809_LOCUS47117</name>
</gene>
<accession>A0A8S3BA65</accession>